<dbReference type="EMBL" id="WIND01000008">
    <property type="protein sequence ID" value="MSU90349.1"/>
    <property type="molecule type" value="Genomic_DNA"/>
</dbReference>
<keyword evidence="1" id="KW-1133">Transmembrane helix</keyword>
<proteinExistence type="predicted"/>
<organism evidence="2 3">
    <name type="scientific">Halovulum marinum</name>
    <dbReference type="NCBI Taxonomy" id="2662447"/>
    <lineage>
        <taxon>Bacteria</taxon>
        <taxon>Pseudomonadati</taxon>
        <taxon>Pseudomonadota</taxon>
        <taxon>Alphaproteobacteria</taxon>
        <taxon>Rhodobacterales</taxon>
        <taxon>Paracoccaceae</taxon>
        <taxon>Halovulum</taxon>
    </lineage>
</organism>
<protein>
    <submittedName>
        <fullName evidence="2">Uncharacterized protein</fullName>
    </submittedName>
</protein>
<evidence type="ECO:0000256" key="1">
    <source>
        <dbReference type="SAM" id="Phobius"/>
    </source>
</evidence>
<keyword evidence="1" id="KW-0812">Transmembrane</keyword>
<reference evidence="2 3" key="1">
    <citation type="submission" date="2019-10" db="EMBL/GenBank/DDBJ databases">
        <title>Cognatihalovulum marinum gen. nov. sp. nov., a new member of the family Rhodobacteraceae isolated from deep seawater of the Northwest Indian Ocean.</title>
        <authorList>
            <person name="Ruan C."/>
            <person name="Wang J."/>
            <person name="Zheng X."/>
            <person name="Song L."/>
            <person name="Zhu Y."/>
            <person name="Huang Y."/>
            <person name="Lu Z."/>
            <person name="Du W."/>
            <person name="Huang L."/>
            <person name="Dai X."/>
        </authorList>
    </citation>
    <scope>NUCLEOTIDE SEQUENCE [LARGE SCALE GENOMIC DNA]</scope>
    <source>
        <strain evidence="2 3">2CG4</strain>
    </source>
</reference>
<feature type="transmembrane region" description="Helical" evidence="1">
    <location>
        <begin position="43"/>
        <end position="61"/>
    </location>
</feature>
<gene>
    <name evidence="2" type="ORF">GE300_12085</name>
</gene>
<comment type="caution">
    <text evidence="2">The sequence shown here is derived from an EMBL/GenBank/DDBJ whole genome shotgun (WGS) entry which is preliminary data.</text>
</comment>
<evidence type="ECO:0000313" key="3">
    <source>
        <dbReference type="Proteomes" id="UP000474957"/>
    </source>
</evidence>
<keyword evidence="1" id="KW-0472">Membrane</keyword>
<sequence length="88" mass="8964">MKDFSGNGPLAALIAVKLACCVGLLLAFGAISLGGVLSLVDQPAVKAVGVLLLVLAAVWLLRRARVEAAGSQPRNAGGGLHEHHQDIS</sequence>
<feature type="transmembrane region" description="Helical" evidence="1">
    <location>
        <begin position="12"/>
        <end position="37"/>
    </location>
</feature>
<keyword evidence="3" id="KW-1185">Reference proteome</keyword>
<accession>A0A6L5Z226</accession>
<evidence type="ECO:0000313" key="2">
    <source>
        <dbReference type="EMBL" id="MSU90349.1"/>
    </source>
</evidence>
<dbReference type="RefSeq" id="WP_154446836.1">
    <property type="nucleotide sequence ID" value="NZ_WIND01000008.1"/>
</dbReference>
<dbReference type="AlphaFoldDB" id="A0A6L5Z226"/>
<name>A0A6L5Z226_9RHOB</name>
<dbReference type="Proteomes" id="UP000474957">
    <property type="component" value="Unassembled WGS sequence"/>
</dbReference>